<dbReference type="InterPro" id="IPR015892">
    <property type="entry name" value="Carbonic_anhydrase_CS"/>
</dbReference>
<dbReference type="GO" id="GO:0008270">
    <property type="term" value="F:zinc ion binding"/>
    <property type="evidence" value="ECO:0007669"/>
    <property type="project" value="UniProtKB-UniRule"/>
</dbReference>
<evidence type="ECO:0000256" key="8">
    <source>
        <dbReference type="PIRSR" id="PIRSR601765-1"/>
    </source>
</evidence>
<dbReference type="SUPFAM" id="SSF53056">
    <property type="entry name" value="beta-carbonic anhydrase, cab"/>
    <property type="match status" value="1"/>
</dbReference>
<evidence type="ECO:0000256" key="4">
    <source>
        <dbReference type="ARBA" id="ARBA00022799"/>
    </source>
</evidence>
<protein>
    <recommendedName>
        <fullName evidence="3 9">Carbonic anhydrase</fullName>
        <ecNumber evidence="3 9">4.2.1.1</ecNumber>
    </recommendedName>
    <alternativeName>
        <fullName evidence="9">Carbonate dehydratase</fullName>
    </alternativeName>
</protein>
<gene>
    <name evidence="10" type="ORF">HRI_003616300</name>
</gene>
<dbReference type="PROSITE" id="PS00705">
    <property type="entry name" value="PROK_CO2_ANHYDRASE_2"/>
    <property type="match status" value="1"/>
</dbReference>
<evidence type="ECO:0000313" key="10">
    <source>
        <dbReference type="EMBL" id="GMI99470.1"/>
    </source>
</evidence>
<evidence type="ECO:0000256" key="2">
    <source>
        <dbReference type="ARBA" id="ARBA00006217"/>
    </source>
</evidence>
<dbReference type="SMART" id="SM00947">
    <property type="entry name" value="Pro_CA"/>
    <property type="match status" value="1"/>
</dbReference>
<dbReference type="Pfam" id="PF00484">
    <property type="entry name" value="Pro_CA"/>
    <property type="match status" value="1"/>
</dbReference>
<reference evidence="10" key="1">
    <citation type="submission" date="2023-05" db="EMBL/GenBank/DDBJ databases">
        <title>Genome and transcriptome analyses reveal genes involved in the formation of fine ridges on petal epidermal cells in Hibiscus trionum.</title>
        <authorList>
            <person name="Koshimizu S."/>
            <person name="Masuda S."/>
            <person name="Ishii T."/>
            <person name="Shirasu K."/>
            <person name="Hoshino A."/>
            <person name="Arita M."/>
        </authorList>
    </citation>
    <scope>NUCLEOTIDE SEQUENCE</scope>
    <source>
        <strain evidence="10">Hamamatsu line</strain>
    </source>
</reference>
<organism evidence="10 11">
    <name type="scientific">Hibiscus trionum</name>
    <name type="common">Flower of an hour</name>
    <dbReference type="NCBI Taxonomy" id="183268"/>
    <lineage>
        <taxon>Eukaryota</taxon>
        <taxon>Viridiplantae</taxon>
        <taxon>Streptophyta</taxon>
        <taxon>Embryophyta</taxon>
        <taxon>Tracheophyta</taxon>
        <taxon>Spermatophyta</taxon>
        <taxon>Magnoliopsida</taxon>
        <taxon>eudicotyledons</taxon>
        <taxon>Gunneridae</taxon>
        <taxon>Pentapetalae</taxon>
        <taxon>rosids</taxon>
        <taxon>malvids</taxon>
        <taxon>Malvales</taxon>
        <taxon>Malvaceae</taxon>
        <taxon>Malvoideae</taxon>
        <taxon>Hibiscus</taxon>
    </lineage>
</organism>
<dbReference type="EMBL" id="BSYR01000035">
    <property type="protein sequence ID" value="GMI99470.1"/>
    <property type="molecule type" value="Genomic_DNA"/>
</dbReference>
<dbReference type="EC" id="4.2.1.1" evidence="3 9"/>
<dbReference type="GO" id="GO:0004089">
    <property type="term" value="F:carbonate dehydratase activity"/>
    <property type="evidence" value="ECO:0007669"/>
    <property type="project" value="UniProtKB-UniRule"/>
</dbReference>
<name>A0A9W7MIX1_HIBTR</name>
<dbReference type="PROSITE" id="PS00704">
    <property type="entry name" value="PROK_CO2_ANHYDRASE_1"/>
    <property type="match status" value="1"/>
</dbReference>
<evidence type="ECO:0000256" key="7">
    <source>
        <dbReference type="ARBA" id="ARBA00048348"/>
    </source>
</evidence>
<comment type="caution">
    <text evidence="10">The sequence shown here is derived from an EMBL/GenBank/DDBJ whole genome shotgun (WGS) entry which is preliminary data.</text>
</comment>
<sequence length="267" mass="29822">MAKKQSAEVVVEGLKKLLISEEQGLDEEVQAKVEMLIAELQGKRPFPPNDPPAQQILDGFHHFKTNIFYKNPECFAALAQAQHPRFLVIACSDSRVCPSVVLNMKPGQAFVTRSIANLVPRGDQPFNTETGAILEYAIKALKIDNILIVGHSRCGGIERLMSLPDENGSHSHTFDFIDDWVKIGLPSKHWILNNHAHLPFEEQVKFCTQMQVNVSAGNLLTYPFVRDALLRGNLTIRGGYYDFVNGSFDLWKVFSSPNAPPHLNFGV</sequence>
<evidence type="ECO:0000256" key="5">
    <source>
        <dbReference type="ARBA" id="ARBA00022833"/>
    </source>
</evidence>
<keyword evidence="8" id="KW-0479">Metal-binding</keyword>
<evidence type="ECO:0000313" key="11">
    <source>
        <dbReference type="Proteomes" id="UP001165190"/>
    </source>
</evidence>
<feature type="binding site" evidence="8">
    <location>
        <position position="151"/>
    </location>
    <ligand>
        <name>Zn(2+)</name>
        <dbReference type="ChEBI" id="CHEBI:29105"/>
    </ligand>
</feature>
<dbReference type="AlphaFoldDB" id="A0A9W7MIX1"/>
<keyword evidence="5 8" id="KW-0862">Zinc</keyword>
<evidence type="ECO:0000256" key="9">
    <source>
        <dbReference type="RuleBase" id="RU003956"/>
    </source>
</evidence>
<dbReference type="PANTHER" id="PTHR11002:SF45">
    <property type="entry name" value="CARBONIC ANHYDRASE"/>
    <property type="match status" value="1"/>
</dbReference>
<keyword evidence="4" id="KW-0702">S-nitrosylation</keyword>
<dbReference type="PANTHER" id="PTHR11002">
    <property type="entry name" value="CARBONIC ANHYDRASE"/>
    <property type="match status" value="1"/>
</dbReference>
<dbReference type="Proteomes" id="UP001165190">
    <property type="component" value="Unassembled WGS sequence"/>
</dbReference>
<comment type="function">
    <text evidence="1 9">Reversible hydration of carbon dioxide.</text>
</comment>
<keyword evidence="11" id="KW-1185">Reference proteome</keyword>
<comment type="cofactor">
    <cofactor evidence="8">
        <name>Zn(2+)</name>
        <dbReference type="ChEBI" id="CHEBI:29105"/>
    </cofactor>
    <text evidence="8">Binds 1 zinc ion per subunit.</text>
</comment>
<feature type="binding site" evidence="8">
    <location>
        <position position="154"/>
    </location>
    <ligand>
        <name>Zn(2+)</name>
        <dbReference type="ChEBI" id="CHEBI:29105"/>
    </ligand>
</feature>
<dbReference type="OrthoDB" id="10248475at2759"/>
<accession>A0A9W7MIX1</accession>
<evidence type="ECO:0000256" key="1">
    <source>
        <dbReference type="ARBA" id="ARBA00002904"/>
    </source>
</evidence>
<feature type="binding site" evidence="8">
    <location>
        <position position="93"/>
    </location>
    <ligand>
        <name>Zn(2+)</name>
        <dbReference type="ChEBI" id="CHEBI:29105"/>
    </ligand>
</feature>
<proteinExistence type="inferred from homology"/>
<dbReference type="FunFam" id="3.40.1050.10:FF:000003">
    <property type="entry name" value="Carbonic anhydrase"/>
    <property type="match status" value="1"/>
</dbReference>
<comment type="similarity">
    <text evidence="2 9">Belongs to the beta-class carbonic anhydrase family.</text>
</comment>
<comment type="catalytic activity">
    <reaction evidence="7 9">
        <text>hydrogencarbonate + H(+) = CO2 + H2O</text>
        <dbReference type="Rhea" id="RHEA:10748"/>
        <dbReference type="ChEBI" id="CHEBI:15377"/>
        <dbReference type="ChEBI" id="CHEBI:15378"/>
        <dbReference type="ChEBI" id="CHEBI:16526"/>
        <dbReference type="ChEBI" id="CHEBI:17544"/>
        <dbReference type="EC" id="4.2.1.1"/>
    </reaction>
</comment>
<dbReference type="InterPro" id="IPR036874">
    <property type="entry name" value="Carbonic_anhydrase_sf"/>
</dbReference>
<evidence type="ECO:0000256" key="3">
    <source>
        <dbReference type="ARBA" id="ARBA00012925"/>
    </source>
</evidence>
<feature type="binding site" evidence="8">
    <location>
        <position position="91"/>
    </location>
    <ligand>
        <name>Zn(2+)</name>
        <dbReference type="ChEBI" id="CHEBI:29105"/>
    </ligand>
</feature>
<dbReference type="GO" id="GO:0015976">
    <property type="term" value="P:carbon utilization"/>
    <property type="evidence" value="ECO:0007669"/>
    <property type="project" value="InterPro"/>
</dbReference>
<dbReference type="InterPro" id="IPR001765">
    <property type="entry name" value="Carbonic_anhydrase"/>
</dbReference>
<keyword evidence="6 9" id="KW-0456">Lyase</keyword>
<dbReference type="Gene3D" id="3.40.1050.10">
    <property type="entry name" value="Carbonic anhydrase"/>
    <property type="match status" value="1"/>
</dbReference>
<evidence type="ECO:0000256" key="6">
    <source>
        <dbReference type="ARBA" id="ARBA00023239"/>
    </source>
</evidence>